<name>M1PGE7_DESSD</name>
<dbReference type="AlphaFoldDB" id="M1PGE7"/>
<evidence type="ECO:0000313" key="1">
    <source>
        <dbReference type="EMBL" id="AGF78725.1"/>
    </source>
</evidence>
<proteinExistence type="predicted"/>
<dbReference type="STRING" id="1167006.UWK_02184"/>
<dbReference type="Proteomes" id="UP000011721">
    <property type="component" value="Chromosome"/>
</dbReference>
<gene>
    <name evidence="1" type="ordered locus">UWK_02184</name>
</gene>
<protein>
    <submittedName>
        <fullName evidence="1">Uncharacterized protein</fullName>
    </submittedName>
</protein>
<organism evidence="1 2">
    <name type="scientific">Desulfocapsa sulfexigens (strain DSM 10523 / SB164P1)</name>
    <dbReference type="NCBI Taxonomy" id="1167006"/>
    <lineage>
        <taxon>Bacteria</taxon>
        <taxon>Pseudomonadati</taxon>
        <taxon>Thermodesulfobacteriota</taxon>
        <taxon>Desulfobulbia</taxon>
        <taxon>Desulfobulbales</taxon>
        <taxon>Desulfocapsaceae</taxon>
        <taxon>Desulfocapsa</taxon>
    </lineage>
</organism>
<accession>M1PGE7</accession>
<dbReference type="EMBL" id="CP003985">
    <property type="protein sequence ID" value="AGF78725.1"/>
    <property type="molecule type" value="Genomic_DNA"/>
</dbReference>
<reference evidence="2" key="1">
    <citation type="journal article" date="2013" name="Stand. Genomic Sci.">
        <title>Complete genome sequence of Desulfocapsa sulfexigens, a marine deltaproteobacterium specialized in disproportionating inorganic sulfur compounds.</title>
        <authorList>
            <person name="Finster K.W."/>
            <person name="Kjeldsen K.U."/>
            <person name="Kube M."/>
            <person name="Reinhardt R."/>
            <person name="Mussmann M."/>
            <person name="Amann R."/>
            <person name="Schreiber L."/>
        </authorList>
    </citation>
    <scope>NUCLEOTIDE SEQUENCE [LARGE SCALE GENOMIC DNA]</scope>
    <source>
        <strain evidence="2">DSM 10523 / SB164P1</strain>
    </source>
</reference>
<sequence>MKKWHLEGVCSRVTPRKLVLPDPGQSAFYRSVSFSEFSKESKVTLACRKVAVFFIRFF</sequence>
<dbReference type="KEGG" id="dsf:UWK_02184"/>
<dbReference type="RefSeq" id="WP_015404413.1">
    <property type="nucleotide sequence ID" value="NC_020304.1"/>
</dbReference>
<keyword evidence="2" id="KW-1185">Reference proteome</keyword>
<dbReference type="HOGENOM" id="CLU_2972060_0_0_7"/>
<evidence type="ECO:0000313" key="2">
    <source>
        <dbReference type="Proteomes" id="UP000011721"/>
    </source>
</evidence>